<accession>A0A420EPR8</accession>
<dbReference type="PANTHER" id="PTHR30336">
    <property type="entry name" value="INNER MEMBRANE PROTEIN, PROBABLE PERMEASE"/>
    <property type="match status" value="1"/>
</dbReference>
<dbReference type="OrthoDB" id="9812311at2"/>
<dbReference type="InterPro" id="IPR003848">
    <property type="entry name" value="DUF218"/>
</dbReference>
<dbReference type="AlphaFoldDB" id="A0A420EPR8"/>
<sequence>MAFDRRLAGNWRNSVYRCGARFSDCPGDCAERSETNVVIGRFFAAIILIWLVGFLWFAVALPEPAGTETTDAIVVPTGGAGRIDRGLELLRDGRAKALLVSGVDIHVRPHEFAVQYDVSDRLMRCCITLGFDALDTRGNARETALWLEKNDYRSIRLVTSDWHMRRIVQELNQALPDNIEVLEDGVRTRPSLRMLFLEYNKFLLTFLSEAWPG</sequence>
<dbReference type="GO" id="GO:0043164">
    <property type="term" value="P:Gram-negative-bacterium-type cell wall biogenesis"/>
    <property type="evidence" value="ECO:0007669"/>
    <property type="project" value="TreeGrafter"/>
</dbReference>
<feature type="domain" description="DUF218" evidence="2">
    <location>
        <begin position="71"/>
        <end position="174"/>
    </location>
</feature>
<keyword evidence="1" id="KW-0812">Transmembrane</keyword>
<evidence type="ECO:0000259" key="2">
    <source>
        <dbReference type="Pfam" id="PF02698"/>
    </source>
</evidence>
<gene>
    <name evidence="3" type="ORF">D6851_05615</name>
</gene>
<evidence type="ECO:0000313" key="4">
    <source>
        <dbReference type="Proteomes" id="UP000284395"/>
    </source>
</evidence>
<reference evidence="3 4" key="1">
    <citation type="submission" date="2018-09" db="EMBL/GenBank/DDBJ databases">
        <title>Altererythrobacter spongiae sp. nov., isolated from a marine sponge.</title>
        <authorList>
            <person name="Zhuang L."/>
            <person name="Luo L."/>
        </authorList>
    </citation>
    <scope>NUCLEOTIDE SEQUENCE [LARGE SCALE GENOMIC DNA]</scope>
    <source>
        <strain evidence="3 4">HN-Y73</strain>
    </source>
</reference>
<proteinExistence type="predicted"/>
<dbReference type="InterPro" id="IPR051599">
    <property type="entry name" value="Cell_Envelope_Assoc"/>
</dbReference>
<protein>
    <submittedName>
        <fullName evidence="3">YdcF family protein</fullName>
    </submittedName>
</protein>
<dbReference type="GO" id="GO:0000270">
    <property type="term" value="P:peptidoglycan metabolic process"/>
    <property type="evidence" value="ECO:0007669"/>
    <property type="project" value="TreeGrafter"/>
</dbReference>
<evidence type="ECO:0000256" key="1">
    <source>
        <dbReference type="SAM" id="Phobius"/>
    </source>
</evidence>
<dbReference type="PANTHER" id="PTHR30336:SF4">
    <property type="entry name" value="ENVELOPE BIOGENESIS FACTOR ELYC"/>
    <property type="match status" value="1"/>
</dbReference>
<evidence type="ECO:0000313" key="3">
    <source>
        <dbReference type="EMBL" id="RKF22685.1"/>
    </source>
</evidence>
<keyword evidence="1" id="KW-1133">Transmembrane helix</keyword>
<dbReference type="Pfam" id="PF02698">
    <property type="entry name" value="DUF218"/>
    <property type="match status" value="1"/>
</dbReference>
<keyword evidence="1" id="KW-0472">Membrane</keyword>
<dbReference type="CDD" id="cd06259">
    <property type="entry name" value="YdcF-like"/>
    <property type="match status" value="1"/>
</dbReference>
<organism evidence="3 4">
    <name type="scientific">Altericroceibacterium spongiae</name>
    <dbReference type="NCBI Taxonomy" id="2320269"/>
    <lineage>
        <taxon>Bacteria</taxon>
        <taxon>Pseudomonadati</taxon>
        <taxon>Pseudomonadota</taxon>
        <taxon>Alphaproteobacteria</taxon>
        <taxon>Sphingomonadales</taxon>
        <taxon>Erythrobacteraceae</taxon>
        <taxon>Altericroceibacterium</taxon>
    </lineage>
</organism>
<dbReference type="EMBL" id="RAPF01000002">
    <property type="protein sequence ID" value="RKF22685.1"/>
    <property type="molecule type" value="Genomic_DNA"/>
</dbReference>
<dbReference type="Proteomes" id="UP000284395">
    <property type="component" value="Unassembled WGS sequence"/>
</dbReference>
<dbReference type="GO" id="GO:0005886">
    <property type="term" value="C:plasma membrane"/>
    <property type="evidence" value="ECO:0007669"/>
    <property type="project" value="TreeGrafter"/>
</dbReference>
<name>A0A420EPR8_9SPHN</name>
<feature type="transmembrane region" description="Helical" evidence="1">
    <location>
        <begin position="42"/>
        <end position="61"/>
    </location>
</feature>
<comment type="caution">
    <text evidence="3">The sequence shown here is derived from an EMBL/GenBank/DDBJ whole genome shotgun (WGS) entry which is preliminary data.</text>
</comment>
<keyword evidence="4" id="KW-1185">Reference proteome</keyword>